<evidence type="ECO:0000256" key="1">
    <source>
        <dbReference type="PROSITE-ProRule" id="PRU01005"/>
    </source>
</evidence>
<keyword evidence="2" id="KW-0732">Signal</keyword>
<comment type="caution">
    <text evidence="1">Lacks conserved residue(s) required for the propagation of feature annotation.</text>
</comment>
<name>A0A0N4ZVS8_PARTI</name>
<evidence type="ECO:0000259" key="3">
    <source>
        <dbReference type="PROSITE" id="PS51670"/>
    </source>
</evidence>
<sequence>MILIFILINIIVTLSSYVNAAVGDACTTKADCGTGFSCVVLLSILGITTECVTSCTTDSDCNGGTCAANPSGDGTDATDLMCSTIVNPLTQTCVTGLSIECTGNENTCNQYDVSCQLAKLTEACTIDANCVTGLSCVSLTCQVVVDTTTTTASETTTTISGDTSGTTTTLLDTSTTTLSSTTIIDITTTSDIIAVQTTTDNNIIPQSTTTIGNIVYCNETSNNVAPKCEDKVVGGNNDCPSLSYLCTDIFYHDLMREKCPRTCNYCDEKLLIPSNNSSSICEDKIVGGPNDCPSLSYLLLYSTKIDAGDTIVCSKGGGECTGTTKCMQLGANLACVEQCTVADAATQCGTGVTCTAGTDVDGATSNTCATAQGCLTDAECSGADATKPICNLYTLQCEAQPTTTTVVTTTTTVSTTSGSTTDISTTTTDSSAVTTTTQGNVVIITSKPCEDKVVGGSNDCQALSVYCNDNIYRDLMKDKCPRTCGYCDNNTSGNSGSNTCKNKLSECSIKSYLCKVSAYKVFMKTNCPATCGYC</sequence>
<dbReference type="InterPro" id="IPR003582">
    <property type="entry name" value="ShKT_dom"/>
</dbReference>
<dbReference type="PANTHER" id="PTHR46219">
    <property type="entry name" value="PROTEIN CBG11138"/>
    <property type="match status" value="1"/>
</dbReference>
<feature type="disulfide bond" evidence="1">
    <location>
        <begin position="500"/>
        <end position="534"/>
    </location>
</feature>
<feature type="chain" id="PRO_5005892378" evidence="2">
    <location>
        <begin position="21"/>
        <end position="534"/>
    </location>
</feature>
<dbReference type="PANTHER" id="PTHR46219:SF5">
    <property type="entry name" value="SHKT DOMAIN-CONTAINING PROTEIN"/>
    <property type="match status" value="1"/>
</dbReference>
<proteinExistence type="predicted"/>
<dbReference type="Proteomes" id="UP000038045">
    <property type="component" value="Unplaced"/>
</dbReference>
<evidence type="ECO:0000313" key="5">
    <source>
        <dbReference type="WBParaSite" id="PTRK_0001271100.1"/>
    </source>
</evidence>
<feature type="signal peptide" evidence="2">
    <location>
        <begin position="1"/>
        <end position="20"/>
    </location>
</feature>
<feature type="domain" description="ShKT" evidence="3">
    <location>
        <begin position="228"/>
        <end position="266"/>
    </location>
</feature>
<dbReference type="AlphaFoldDB" id="A0A0N4ZVS8"/>
<keyword evidence="4" id="KW-1185">Reference proteome</keyword>
<dbReference type="PROSITE" id="PS51670">
    <property type="entry name" value="SHKT"/>
    <property type="match status" value="3"/>
</dbReference>
<evidence type="ECO:0000313" key="4">
    <source>
        <dbReference type="Proteomes" id="UP000038045"/>
    </source>
</evidence>
<reference evidence="5" key="1">
    <citation type="submission" date="2017-02" db="UniProtKB">
        <authorList>
            <consortium name="WormBaseParasite"/>
        </authorList>
    </citation>
    <scope>IDENTIFICATION</scope>
</reference>
<protein>
    <submittedName>
        <fullName evidence="5">ShKT domain-containing protein</fullName>
    </submittedName>
</protein>
<organism evidence="4 5">
    <name type="scientific">Parastrongyloides trichosuri</name>
    <name type="common">Possum-specific nematode worm</name>
    <dbReference type="NCBI Taxonomy" id="131310"/>
    <lineage>
        <taxon>Eukaryota</taxon>
        <taxon>Metazoa</taxon>
        <taxon>Ecdysozoa</taxon>
        <taxon>Nematoda</taxon>
        <taxon>Chromadorea</taxon>
        <taxon>Rhabditida</taxon>
        <taxon>Tylenchina</taxon>
        <taxon>Panagrolaimomorpha</taxon>
        <taxon>Strongyloidoidea</taxon>
        <taxon>Strongyloididae</taxon>
        <taxon>Parastrongyloides</taxon>
    </lineage>
</organism>
<dbReference type="SMART" id="SM00254">
    <property type="entry name" value="ShKT"/>
    <property type="match status" value="3"/>
</dbReference>
<feature type="domain" description="ShKT" evidence="3">
    <location>
        <begin position="500"/>
        <end position="534"/>
    </location>
</feature>
<dbReference type="Gene3D" id="1.10.10.1940">
    <property type="match status" value="3"/>
</dbReference>
<accession>A0A0N4ZVS8</accession>
<dbReference type="Pfam" id="PF01549">
    <property type="entry name" value="ShK"/>
    <property type="match status" value="3"/>
</dbReference>
<keyword evidence="1" id="KW-1015">Disulfide bond</keyword>
<evidence type="ECO:0000256" key="2">
    <source>
        <dbReference type="SAM" id="SignalP"/>
    </source>
</evidence>
<feature type="domain" description="ShKT" evidence="3">
    <location>
        <begin position="449"/>
        <end position="487"/>
    </location>
</feature>
<dbReference type="WBParaSite" id="PTRK_0001271100.1">
    <property type="protein sequence ID" value="PTRK_0001271100.1"/>
    <property type="gene ID" value="PTRK_0001271100"/>
</dbReference>